<accession>A0A8T2T139</accession>
<reference evidence="11" key="1">
    <citation type="submission" date="2021-08" db="EMBL/GenBank/DDBJ databases">
        <title>WGS assembly of Ceratopteris richardii.</title>
        <authorList>
            <person name="Marchant D.B."/>
            <person name="Chen G."/>
            <person name="Jenkins J."/>
            <person name="Shu S."/>
            <person name="Leebens-Mack J."/>
            <person name="Grimwood J."/>
            <person name="Schmutz J."/>
            <person name="Soltis P."/>
            <person name="Soltis D."/>
            <person name="Chen Z.-H."/>
        </authorList>
    </citation>
    <scope>NUCLEOTIDE SEQUENCE</scope>
    <source>
        <strain evidence="11">Whitten #5841</strain>
        <tissue evidence="11">Leaf</tissue>
    </source>
</reference>
<dbReference type="Proteomes" id="UP000825935">
    <property type="component" value="Chromosome 16"/>
</dbReference>
<keyword evidence="5 8" id="KW-0863">Zinc-finger</keyword>
<feature type="compositionally biased region" description="Basic and acidic residues" evidence="9">
    <location>
        <begin position="389"/>
        <end position="401"/>
    </location>
</feature>
<dbReference type="PANTHER" id="PTHR15710:SF217">
    <property type="entry name" value="E3 UBIQUITIN-PROTEIN LIGASE RDUF2"/>
    <property type="match status" value="1"/>
</dbReference>
<dbReference type="OMA" id="REHERAW"/>
<gene>
    <name evidence="11" type="ORF">KP509_16G066200</name>
</gene>
<dbReference type="InterPro" id="IPR001841">
    <property type="entry name" value="Znf_RING"/>
</dbReference>
<dbReference type="AlphaFoldDB" id="A0A8T2T139"/>
<keyword evidence="7" id="KW-0862">Zinc</keyword>
<evidence type="ECO:0000256" key="6">
    <source>
        <dbReference type="ARBA" id="ARBA00022786"/>
    </source>
</evidence>
<evidence type="ECO:0000256" key="8">
    <source>
        <dbReference type="PROSITE-ProRule" id="PRU00175"/>
    </source>
</evidence>
<evidence type="ECO:0000256" key="5">
    <source>
        <dbReference type="ARBA" id="ARBA00022771"/>
    </source>
</evidence>
<evidence type="ECO:0000256" key="9">
    <source>
        <dbReference type="SAM" id="MobiDB-lite"/>
    </source>
</evidence>
<dbReference type="PROSITE" id="PS50089">
    <property type="entry name" value="ZF_RING_2"/>
    <property type="match status" value="1"/>
</dbReference>
<keyword evidence="3" id="KW-0808">Transferase</keyword>
<dbReference type="GO" id="GO:0005737">
    <property type="term" value="C:cytoplasm"/>
    <property type="evidence" value="ECO:0007669"/>
    <property type="project" value="TreeGrafter"/>
</dbReference>
<feature type="compositionally biased region" description="Low complexity" evidence="9">
    <location>
        <begin position="300"/>
        <end position="322"/>
    </location>
</feature>
<sequence length="401" mass="41840">MATSGGQVFYCYRCDGNVRPAGGGELTCPNCGEGFLEEVEGTAPDPHTSPMQPLPFMDVTDSPPIPFIGGLGRSRLGAPPNASPIVQALSAFFQHMQTAQLQPTADGSGRNRPAWPTVVLQSQIPNIPLGGNIEIFFDNGTGDGARRLPGNLGDYFWGPSLDQIIQQLAENDPSRYGAPPASKSAVEAMPTIIISEEHLDTDAAYCAVCKDAFELGSEARQMPCSHLYHADCILPWLAEHNSCPVCRYEMPTDDSEYNQSRARVSGSAAAAGASAGSPGGFTLWGTPGSGQFPAGTETWTQSGGQQTSQGGPAPQGGASQGANTTGGGNRFSIFPWFRNVTASQSAANAQAGTSSQANSTETVSSGPAGEGIDTPGQTSRHLGADDDGDRIMTEAQHEDLD</sequence>
<dbReference type="InterPro" id="IPR013083">
    <property type="entry name" value="Znf_RING/FYVE/PHD"/>
</dbReference>
<dbReference type="GO" id="GO:0008270">
    <property type="term" value="F:zinc ion binding"/>
    <property type="evidence" value="ECO:0007669"/>
    <property type="project" value="UniProtKB-KW"/>
</dbReference>
<comment type="catalytic activity">
    <reaction evidence="1">
        <text>S-ubiquitinyl-[E2 ubiquitin-conjugating enzyme]-L-cysteine + [acceptor protein]-L-lysine = [E2 ubiquitin-conjugating enzyme]-L-cysteine + N(6)-ubiquitinyl-[acceptor protein]-L-lysine.</text>
        <dbReference type="EC" id="2.3.2.27"/>
    </reaction>
</comment>
<feature type="region of interest" description="Disordered" evidence="9">
    <location>
        <begin position="345"/>
        <end position="401"/>
    </location>
</feature>
<dbReference type="EC" id="2.3.2.27" evidence="2"/>
<evidence type="ECO:0000256" key="3">
    <source>
        <dbReference type="ARBA" id="ARBA00022679"/>
    </source>
</evidence>
<dbReference type="GO" id="GO:0061630">
    <property type="term" value="F:ubiquitin protein ligase activity"/>
    <property type="evidence" value="ECO:0007669"/>
    <property type="project" value="UniProtKB-EC"/>
</dbReference>
<evidence type="ECO:0000313" key="11">
    <source>
        <dbReference type="EMBL" id="KAH7388252.1"/>
    </source>
</evidence>
<name>A0A8T2T139_CERRI</name>
<keyword evidence="12" id="KW-1185">Reference proteome</keyword>
<evidence type="ECO:0000313" key="12">
    <source>
        <dbReference type="Proteomes" id="UP000825935"/>
    </source>
</evidence>
<evidence type="ECO:0000256" key="7">
    <source>
        <dbReference type="ARBA" id="ARBA00022833"/>
    </source>
</evidence>
<dbReference type="Gene3D" id="3.30.40.10">
    <property type="entry name" value="Zinc/RING finger domain, C3HC4 (zinc finger)"/>
    <property type="match status" value="1"/>
</dbReference>
<proteinExistence type="predicted"/>
<dbReference type="SMART" id="SM00184">
    <property type="entry name" value="RING"/>
    <property type="match status" value="1"/>
</dbReference>
<dbReference type="FunFam" id="3.30.40.10:FF:000022">
    <property type="entry name" value="E3 ubiquitin-protein ligase RING1-like"/>
    <property type="match status" value="1"/>
</dbReference>
<evidence type="ECO:0000259" key="10">
    <source>
        <dbReference type="PROSITE" id="PS50089"/>
    </source>
</evidence>
<organism evidence="11 12">
    <name type="scientific">Ceratopteris richardii</name>
    <name type="common">Triangle waterfern</name>
    <dbReference type="NCBI Taxonomy" id="49495"/>
    <lineage>
        <taxon>Eukaryota</taxon>
        <taxon>Viridiplantae</taxon>
        <taxon>Streptophyta</taxon>
        <taxon>Embryophyta</taxon>
        <taxon>Tracheophyta</taxon>
        <taxon>Polypodiopsida</taxon>
        <taxon>Polypodiidae</taxon>
        <taxon>Polypodiales</taxon>
        <taxon>Pteridineae</taxon>
        <taxon>Pteridaceae</taxon>
        <taxon>Parkerioideae</taxon>
        <taxon>Ceratopteris</taxon>
    </lineage>
</organism>
<dbReference type="InterPro" id="IPR039525">
    <property type="entry name" value="RNF126-like_zinc-ribbon"/>
</dbReference>
<dbReference type="OrthoDB" id="8062037at2759"/>
<keyword evidence="6" id="KW-0833">Ubl conjugation pathway</keyword>
<dbReference type="SUPFAM" id="SSF57850">
    <property type="entry name" value="RING/U-box"/>
    <property type="match status" value="1"/>
</dbReference>
<evidence type="ECO:0000256" key="4">
    <source>
        <dbReference type="ARBA" id="ARBA00022723"/>
    </source>
</evidence>
<dbReference type="CDD" id="cd16667">
    <property type="entry name" value="RING-H2_RNF126-like"/>
    <property type="match status" value="1"/>
</dbReference>
<feature type="compositionally biased region" description="Polar residues" evidence="9">
    <location>
        <begin position="345"/>
        <end position="365"/>
    </location>
</feature>
<dbReference type="Pfam" id="PF13639">
    <property type="entry name" value="zf-RING_2"/>
    <property type="match status" value="1"/>
</dbReference>
<evidence type="ECO:0000256" key="2">
    <source>
        <dbReference type="ARBA" id="ARBA00012483"/>
    </source>
</evidence>
<feature type="region of interest" description="Disordered" evidence="9">
    <location>
        <begin position="269"/>
        <end position="330"/>
    </location>
</feature>
<feature type="domain" description="RING-type" evidence="10">
    <location>
        <begin position="206"/>
        <end position="247"/>
    </location>
</feature>
<protein>
    <recommendedName>
        <fullName evidence="2">RING-type E3 ubiquitin transferase</fullName>
        <ecNumber evidence="2">2.3.2.27</ecNumber>
    </recommendedName>
</protein>
<keyword evidence="4" id="KW-0479">Metal-binding</keyword>
<evidence type="ECO:0000256" key="1">
    <source>
        <dbReference type="ARBA" id="ARBA00000900"/>
    </source>
</evidence>
<dbReference type="EMBL" id="CM035421">
    <property type="protein sequence ID" value="KAH7388252.1"/>
    <property type="molecule type" value="Genomic_DNA"/>
</dbReference>
<dbReference type="PANTHER" id="PTHR15710">
    <property type="entry name" value="E3 UBIQUITIN-PROTEIN LIGASE PRAJA"/>
    <property type="match status" value="1"/>
</dbReference>
<dbReference type="GO" id="GO:0016567">
    <property type="term" value="P:protein ubiquitination"/>
    <property type="evidence" value="ECO:0007669"/>
    <property type="project" value="TreeGrafter"/>
</dbReference>
<dbReference type="Pfam" id="PF14369">
    <property type="entry name" value="Zn_ribbon_19"/>
    <property type="match status" value="1"/>
</dbReference>
<comment type="caution">
    <text evidence="11">The sequence shown here is derived from an EMBL/GenBank/DDBJ whole genome shotgun (WGS) entry which is preliminary data.</text>
</comment>